<evidence type="ECO:0000313" key="3">
    <source>
        <dbReference type="Proteomes" id="UP000887043"/>
    </source>
</evidence>
<evidence type="ECO:0000313" key="2">
    <source>
        <dbReference type="EMBL" id="GJG26987.1"/>
    </source>
</evidence>
<dbReference type="GO" id="GO:0015562">
    <property type="term" value="F:efflux transmembrane transporter activity"/>
    <property type="evidence" value="ECO:0007669"/>
    <property type="project" value="InterPro"/>
</dbReference>
<dbReference type="AlphaFoldDB" id="A0AA37HWI3"/>
<dbReference type="PANTHER" id="PTHR30203">
    <property type="entry name" value="OUTER MEMBRANE CATION EFFLUX PROTEIN"/>
    <property type="match status" value="1"/>
</dbReference>
<organism evidence="2 3">
    <name type="scientific">Segatella bryantii</name>
    <name type="common">Prevotella bryantii</name>
    <dbReference type="NCBI Taxonomy" id="77095"/>
    <lineage>
        <taxon>Bacteria</taxon>
        <taxon>Pseudomonadati</taxon>
        <taxon>Bacteroidota</taxon>
        <taxon>Bacteroidia</taxon>
        <taxon>Bacteroidales</taxon>
        <taxon>Prevotellaceae</taxon>
        <taxon>Segatella</taxon>
    </lineage>
</organism>
<name>A0AA37HWI3_SEGBR</name>
<dbReference type="SUPFAM" id="SSF56954">
    <property type="entry name" value="Outer membrane efflux proteins (OEP)"/>
    <property type="match status" value="1"/>
</dbReference>
<dbReference type="Gene3D" id="1.20.1600.10">
    <property type="entry name" value="Outer membrane efflux proteins (OEP)"/>
    <property type="match status" value="1"/>
</dbReference>
<comment type="caution">
    <text evidence="2">The sequence shown here is derived from an EMBL/GenBank/DDBJ whole genome shotgun (WGS) entry which is preliminary data.</text>
</comment>
<dbReference type="RefSeq" id="WP_143067153.1">
    <property type="nucleotide sequence ID" value="NZ_BPTR01000001.1"/>
</dbReference>
<dbReference type="Pfam" id="PF02321">
    <property type="entry name" value="OEP"/>
    <property type="match status" value="2"/>
</dbReference>
<dbReference type="Proteomes" id="UP000887043">
    <property type="component" value="Unassembled WGS sequence"/>
</dbReference>
<dbReference type="InterPro" id="IPR010131">
    <property type="entry name" value="MdtP/NodT-like"/>
</dbReference>
<dbReference type="InterPro" id="IPR003423">
    <property type="entry name" value="OMP_efflux"/>
</dbReference>
<protein>
    <submittedName>
        <fullName evidence="2">Cation transporter</fullName>
    </submittedName>
</protein>
<dbReference type="EMBL" id="BPTR01000001">
    <property type="protein sequence ID" value="GJG26987.1"/>
    <property type="molecule type" value="Genomic_DNA"/>
</dbReference>
<evidence type="ECO:0000256" key="1">
    <source>
        <dbReference type="ARBA" id="ARBA00007613"/>
    </source>
</evidence>
<comment type="similarity">
    <text evidence="1">Belongs to the outer membrane factor (OMF) (TC 1.B.17) family.</text>
</comment>
<sequence>MNITKFNIVFLIMVGISNSTMAQGLLLANTNKAMTLTFEKAKQMMREHHLLLLQKKLDIEKAEAQLKQSRLYENPTIEAMYNINNPVTHRYFDSGYEGEIDIQISQPIAIGGQHSQQVKSAHNQLESTKYEFIDTERECIAQLYAKLIELYYTQKKQEIYSQELHAIQQVINAYQEENTKGNISHLELQRIKSMYLQLQKEAYDFLQQEQTLERDIKLMIGITDDDDKIRPTLNEDNITEQHIQNIHINELLSLAKSRPDLVAQGYDVKASEHEVKYQKAIALPIIALQGEYDKNGSIGHNTYLVGLSVTVPIFNHNQGNIKKAKSALQQAVISKQMKNQQIEADVTTYYNLLCTQTQQVQELKQLHNTPMKQQIDQVKEQYLKRNISLLEFIDLYTSFKDTYLAEQDIKNQLIQTVNELNTTVGTDIIKLK</sequence>
<dbReference type="PANTHER" id="PTHR30203:SF23">
    <property type="entry name" value="OUTER MEMBRANE EFFLUX PROTEIN"/>
    <property type="match status" value="1"/>
</dbReference>
<gene>
    <name evidence="2" type="ORF">PRRU23_06870</name>
</gene>
<proteinExistence type="inferred from homology"/>
<reference evidence="2" key="1">
    <citation type="submission" date="2021-08" db="EMBL/GenBank/DDBJ databases">
        <title>Prevotella lacticifex sp. nov., isolated from rumen of cow.</title>
        <authorList>
            <person name="Shinkai T."/>
            <person name="Ikeyama N."/>
            <person name="Kumagai M."/>
            <person name="Ohmori H."/>
            <person name="Sakamoto M."/>
            <person name="Ohkuma M."/>
            <person name="Mitsumori M."/>
        </authorList>
    </citation>
    <scope>NUCLEOTIDE SEQUENCE</scope>
    <source>
        <strain evidence="2">DSM 11371</strain>
    </source>
</reference>
<accession>A0AA37HWI3</accession>